<organism evidence="1 2">
    <name type="scientific">Flavobacterium jumunjinense</name>
    <dbReference type="NCBI Taxonomy" id="998845"/>
    <lineage>
        <taxon>Bacteria</taxon>
        <taxon>Pseudomonadati</taxon>
        <taxon>Bacteroidota</taxon>
        <taxon>Flavobacteriia</taxon>
        <taxon>Flavobacteriales</taxon>
        <taxon>Flavobacteriaceae</taxon>
        <taxon>Flavobacterium</taxon>
    </lineage>
</organism>
<comment type="caution">
    <text evidence="1">The sequence shown here is derived from an EMBL/GenBank/DDBJ whole genome shotgun (WGS) entry which is preliminary data.</text>
</comment>
<evidence type="ECO:0000313" key="2">
    <source>
        <dbReference type="Proteomes" id="UP001589607"/>
    </source>
</evidence>
<reference evidence="1 2" key="1">
    <citation type="submission" date="2024-09" db="EMBL/GenBank/DDBJ databases">
        <authorList>
            <person name="Sun Q."/>
            <person name="Mori K."/>
        </authorList>
    </citation>
    <scope>NUCLEOTIDE SEQUENCE [LARGE SCALE GENOMIC DNA]</scope>
    <source>
        <strain evidence="1 2">CECT 7955</strain>
    </source>
</reference>
<evidence type="ECO:0000313" key="1">
    <source>
        <dbReference type="EMBL" id="MFB9097877.1"/>
    </source>
</evidence>
<accession>A0ABV5GR90</accession>
<dbReference type="NCBIfam" id="NF038153">
    <property type="entry name" value="lant_leader_L1a"/>
    <property type="match status" value="1"/>
</dbReference>
<dbReference type="EMBL" id="JBHMEY010000066">
    <property type="protein sequence ID" value="MFB9097877.1"/>
    <property type="molecule type" value="Genomic_DNA"/>
</dbReference>
<protein>
    <submittedName>
        <fullName evidence="1">Class I lanthipeptide</fullName>
    </submittedName>
</protein>
<dbReference type="InterPro" id="IPR058238">
    <property type="entry name" value="Lant_leader_dom"/>
</dbReference>
<dbReference type="RefSeq" id="WP_236458079.1">
    <property type="nucleotide sequence ID" value="NZ_CP091285.1"/>
</dbReference>
<sequence length="61" mass="6484">MKKIQLNKGLSLNKEAITKLQESQLSNFKGGINRVDQGLTCGNASCAASCNKNSCNAAQLQ</sequence>
<gene>
    <name evidence="1" type="ORF">ACFFVF_15265</name>
</gene>
<name>A0ABV5GR90_9FLAO</name>
<dbReference type="Proteomes" id="UP001589607">
    <property type="component" value="Unassembled WGS sequence"/>
</dbReference>
<proteinExistence type="predicted"/>
<keyword evidence="2" id="KW-1185">Reference proteome</keyword>